<evidence type="ECO:0000313" key="1">
    <source>
        <dbReference type="EMBL" id="TMS58533.1"/>
    </source>
</evidence>
<name>A0ACD3SR37_9BURK</name>
<keyword evidence="2" id="KW-1185">Reference proteome</keyword>
<dbReference type="Proteomes" id="UP000004277">
    <property type="component" value="Unassembled WGS sequence"/>
</dbReference>
<dbReference type="EMBL" id="AKCV02000015">
    <property type="protein sequence ID" value="TMS58533.1"/>
    <property type="molecule type" value="Genomic_DNA"/>
</dbReference>
<comment type="caution">
    <text evidence="1">The sequence shown here is derived from an EMBL/GenBank/DDBJ whole genome shotgun (WGS) entry which is preliminary data.</text>
</comment>
<protein>
    <submittedName>
        <fullName evidence="1">Uncharacterized protein</fullName>
    </submittedName>
</protein>
<reference evidence="1" key="1">
    <citation type="submission" date="2019-05" db="EMBL/GenBank/DDBJ databases">
        <title>Revised genome assembly of Burkholderiaceae (previously Ralstonia) sp. PBA.</title>
        <authorList>
            <person name="Gan H.M."/>
        </authorList>
    </citation>
    <scope>NUCLEOTIDE SEQUENCE</scope>
    <source>
        <strain evidence="1">PBA</strain>
    </source>
</reference>
<accession>A0ACD3SR37</accession>
<sequence>MAVITYPSLCVSSFRWMKVNQAMVFTSPFGSQAVDVSTPLWSVEMTGVPTKFDTADRIQTFLESLDGFRNQLALWNLARPVPKGTMRGLMVLGSPASQGDVQISISAPTEAGGTLLEGDLLGIGSGLTQQVVRVMADATADISGDILVTIGTPLRNSFLAGDPVVWDKPKALFRQTAITDGIEYVPGIANAWSLQLVEDIRP</sequence>
<evidence type="ECO:0000313" key="2">
    <source>
        <dbReference type="Proteomes" id="UP000004277"/>
    </source>
</evidence>
<organism evidence="1 2">
    <name type="scientific">Imbroritus primus</name>
    <dbReference type="NCBI Taxonomy" id="3058603"/>
    <lineage>
        <taxon>Bacteria</taxon>
        <taxon>Pseudomonadati</taxon>
        <taxon>Pseudomonadota</taxon>
        <taxon>Betaproteobacteria</taxon>
        <taxon>Burkholderiales</taxon>
        <taxon>Burkholderiaceae</taxon>
        <taxon>Imbroritus</taxon>
    </lineage>
</organism>
<gene>
    <name evidence="1" type="ORF">MW7_007360</name>
</gene>
<proteinExistence type="predicted"/>